<comment type="caution">
    <text evidence="1">The sequence shown here is derived from an EMBL/GenBank/DDBJ whole genome shotgun (WGS) entry which is preliminary data.</text>
</comment>
<organism evidence="1 2">
    <name type="scientific">Pilimelia anulata</name>
    <dbReference type="NCBI Taxonomy" id="53371"/>
    <lineage>
        <taxon>Bacteria</taxon>
        <taxon>Bacillati</taxon>
        <taxon>Actinomycetota</taxon>
        <taxon>Actinomycetes</taxon>
        <taxon>Micromonosporales</taxon>
        <taxon>Micromonosporaceae</taxon>
        <taxon>Pilimelia</taxon>
    </lineage>
</organism>
<evidence type="ECO:0000313" key="1">
    <source>
        <dbReference type="EMBL" id="GGJ93830.1"/>
    </source>
</evidence>
<sequence length="124" mass="13177">MAAPVPAQRTPVDVLPACEAVIGVGVAVATLGLPTPRTMRMDADLRDLTLCFGSAEGLGLWVEHFGVDVWLVTEQPYDRGGRPMVLTNAYVRCPSWPGWSIHLSSCLPVTEQTSFVRGAAVAGA</sequence>
<name>A0A8J3B4H7_9ACTN</name>
<evidence type="ECO:0000313" key="2">
    <source>
        <dbReference type="Proteomes" id="UP000649739"/>
    </source>
</evidence>
<dbReference type="Proteomes" id="UP000649739">
    <property type="component" value="Unassembled WGS sequence"/>
</dbReference>
<gene>
    <name evidence="1" type="ORF">GCM10010123_24610</name>
</gene>
<accession>A0A8J3B4H7</accession>
<keyword evidence="2" id="KW-1185">Reference proteome</keyword>
<dbReference type="EMBL" id="BMQB01000004">
    <property type="protein sequence ID" value="GGJ93830.1"/>
    <property type="molecule type" value="Genomic_DNA"/>
</dbReference>
<reference evidence="1" key="1">
    <citation type="journal article" date="2014" name="Int. J. Syst. Evol. Microbiol.">
        <title>Complete genome sequence of Corynebacterium casei LMG S-19264T (=DSM 44701T), isolated from a smear-ripened cheese.</title>
        <authorList>
            <consortium name="US DOE Joint Genome Institute (JGI-PGF)"/>
            <person name="Walter F."/>
            <person name="Albersmeier A."/>
            <person name="Kalinowski J."/>
            <person name="Ruckert C."/>
        </authorList>
    </citation>
    <scope>NUCLEOTIDE SEQUENCE</scope>
    <source>
        <strain evidence="1">JCM 3090</strain>
    </source>
</reference>
<dbReference type="AlphaFoldDB" id="A0A8J3B4H7"/>
<proteinExistence type="predicted"/>
<reference evidence="1" key="2">
    <citation type="submission" date="2020-09" db="EMBL/GenBank/DDBJ databases">
        <authorList>
            <person name="Sun Q."/>
            <person name="Ohkuma M."/>
        </authorList>
    </citation>
    <scope>NUCLEOTIDE SEQUENCE</scope>
    <source>
        <strain evidence="1">JCM 3090</strain>
    </source>
</reference>
<protein>
    <submittedName>
        <fullName evidence="1">Uncharacterized protein</fullName>
    </submittedName>
</protein>